<evidence type="ECO:0000313" key="5">
    <source>
        <dbReference type="EMBL" id="KAE9133774.1"/>
    </source>
</evidence>
<dbReference type="EMBL" id="QXFY01000071">
    <property type="protein sequence ID" value="KAE9358704.1"/>
    <property type="molecule type" value="Genomic_DNA"/>
</dbReference>
<reference evidence="11 12" key="1">
    <citation type="submission" date="2018-08" db="EMBL/GenBank/DDBJ databases">
        <title>Genomic investigation of the strawberry pathogen Phytophthora fragariae indicates pathogenicity is determined by transcriptional variation in three key races.</title>
        <authorList>
            <person name="Adams T.M."/>
            <person name="Armitage A.D."/>
            <person name="Sobczyk M.K."/>
            <person name="Bates H.J."/>
            <person name="Dunwell J.M."/>
            <person name="Nellist C.F."/>
            <person name="Harrison R.J."/>
        </authorList>
    </citation>
    <scope>NUCLEOTIDE SEQUENCE [LARGE SCALE GENOMIC DNA]</scope>
    <source>
        <strain evidence="9 13">A4</strain>
        <strain evidence="8 17">BC-23</strain>
        <strain evidence="7 12">NOV-27</strain>
        <strain evidence="6 14">NOV-5</strain>
        <strain evidence="4 15">NOV-71</strain>
        <strain evidence="10 18">NOV-77</strain>
        <strain evidence="2 11">NOV-9</strain>
        <strain evidence="5 19">ONT-3</strain>
        <strain evidence="3 16">SCRP245</strain>
    </source>
</reference>
<dbReference type="EMBL" id="QXGE01000077">
    <property type="protein sequence ID" value="KAE9325941.1"/>
    <property type="molecule type" value="Genomic_DNA"/>
</dbReference>
<evidence type="ECO:0000313" key="13">
    <source>
        <dbReference type="Proteomes" id="UP000437068"/>
    </source>
</evidence>
<evidence type="ECO:0000313" key="12">
    <source>
        <dbReference type="Proteomes" id="UP000433483"/>
    </source>
</evidence>
<dbReference type="EMBL" id="QXGF01000020">
    <property type="protein sequence ID" value="KAE8949514.1"/>
    <property type="molecule type" value="Genomic_DNA"/>
</dbReference>
<feature type="compositionally biased region" description="Basic and acidic residues" evidence="1">
    <location>
        <begin position="90"/>
        <end position="100"/>
    </location>
</feature>
<accession>A0A6A3ZIU6</accession>
<dbReference type="Proteomes" id="UP000460718">
    <property type="component" value="Unassembled WGS sequence"/>
</dbReference>
<evidence type="ECO:0000313" key="16">
    <source>
        <dbReference type="Proteomes" id="UP000460718"/>
    </source>
</evidence>
<dbReference type="Proteomes" id="UP000433483">
    <property type="component" value="Unassembled WGS sequence"/>
</dbReference>
<evidence type="ECO:0000313" key="4">
    <source>
        <dbReference type="EMBL" id="KAE9133165.1"/>
    </source>
</evidence>
<dbReference type="EMBL" id="QXGA01000083">
    <property type="protein sequence ID" value="KAE9153039.1"/>
    <property type="molecule type" value="Genomic_DNA"/>
</dbReference>
<dbReference type="AlphaFoldDB" id="A0A6A3ZIU6"/>
<dbReference type="Proteomes" id="UP000486351">
    <property type="component" value="Unassembled WGS sequence"/>
</dbReference>
<evidence type="ECO:0000256" key="1">
    <source>
        <dbReference type="SAM" id="MobiDB-lite"/>
    </source>
</evidence>
<evidence type="ECO:0000313" key="7">
    <source>
        <dbReference type="EMBL" id="KAE9236175.1"/>
    </source>
</evidence>
<feature type="compositionally biased region" description="Low complexity" evidence="1">
    <location>
        <begin position="54"/>
        <end position="76"/>
    </location>
</feature>
<dbReference type="Proteomes" id="UP000440732">
    <property type="component" value="Unassembled WGS sequence"/>
</dbReference>
<evidence type="ECO:0000313" key="3">
    <source>
        <dbReference type="EMBL" id="KAE9030120.1"/>
    </source>
</evidence>
<dbReference type="EMBL" id="QXFW01000018">
    <property type="protein sequence ID" value="KAE9030120.1"/>
    <property type="molecule type" value="Genomic_DNA"/>
</dbReference>
<organism evidence="7 12">
    <name type="scientific">Phytophthora fragariae</name>
    <dbReference type="NCBI Taxonomy" id="53985"/>
    <lineage>
        <taxon>Eukaryota</taxon>
        <taxon>Sar</taxon>
        <taxon>Stramenopiles</taxon>
        <taxon>Oomycota</taxon>
        <taxon>Peronosporomycetes</taxon>
        <taxon>Peronosporales</taxon>
        <taxon>Peronosporaceae</taxon>
        <taxon>Phytophthora</taxon>
    </lineage>
</organism>
<dbReference type="Proteomes" id="UP000441208">
    <property type="component" value="Unassembled WGS sequence"/>
</dbReference>
<evidence type="ECO:0000313" key="11">
    <source>
        <dbReference type="Proteomes" id="UP000429523"/>
    </source>
</evidence>
<gene>
    <name evidence="9" type="ORF">PF001_g2683</name>
    <name evidence="8" type="ORF">PF004_g2278</name>
    <name evidence="7" type="ORF">PF005_g1174</name>
    <name evidence="6" type="ORF">PF006_g2797</name>
    <name evidence="4" type="ORF">PF007_g3450</name>
    <name evidence="10" type="ORF">PF008_g2582</name>
    <name evidence="2" type="ORF">PF009_g942</name>
    <name evidence="5" type="ORF">PF010_g2695</name>
    <name evidence="3" type="ORF">PF011_g752</name>
</gene>
<evidence type="ECO:0000313" key="18">
    <source>
        <dbReference type="Proteomes" id="UP000486351"/>
    </source>
</evidence>
<dbReference type="Proteomes" id="UP000429523">
    <property type="component" value="Unassembled WGS sequence"/>
</dbReference>
<sequence length="100" mass="10167">MDGMSSLEEAVKSAAKLSAKGVLKTKVVSGAAAKVASQSAKARSTAGVNKTKSKTTPTTGSSAQSSTTSSIKQSTTADALERLRYPKLSDTSDRLVGESS</sequence>
<feature type="compositionally biased region" description="Low complexity" evidence="1">
    <location>
        <begin position="32"/>
        <end position="42"/>
    </location>
</feature>
<dbReference type="EMBL" id="QXFX01000076">
    <property type="protein sequence ID" value="KAE9133774.1"/>
    <property type="molecule type" value="Genomic_DNA"/>
</dbReference>
<dbReference type="Proteomes" id="UP000437068">
    <property type="component" value="Unassembled WGS sequence"/>
</dbReference>
<evidence type="ECO:0000313" key="19">
    <source>
        <dbReference type="Proteomes" id="UP000488956"/>
    </source>
</evidence>
<evidence type="ECO:0000313" key="15">
    <source>
        <dbReference type="Proteomes" id="UP000441208"/>
    </source>
</evidence>
<dbReference type="EMBL" id="QXGB01000027">
    <property type="protein sequence ID" value="KAE9236175.1"/>
    <property type="molecule type" value="Genomic_DNA"/>
</dbReference>
<evidence type="ECO:0000313" key="9">
    <source>
        <dbReference type="EMBL" id="KAE9325941.1"/>
    </source>
</evidence>
<evidence type="ECO:0000313" key="14">
    <source>
        <dbReference type="Proteomes" id="UP000440732"/>
    </source>
</evidence>
<evidence type="ECO:0000313" key="10">
    <source>
        <dbReference type="EMBL" id="KAE9358704.1"/>
    </source>
</evidence>
<evidence type="ECO:0000313" key="8">
    <source>
        <dbReference type="EMBL" id="KAE9251831.1"/>
    </source>
</evidence>
<evidence type="ECO:0000313" key="6">
    <source>
        <dbReference type="EMBL" id="KAE9153039.1"/>
    </source>
</evidence>
<dbReference type="EMBL" id="QXFZ01000102">
    <property type="protein sequence ID" value="KAE9133165.1"/>
    <property type="molecule type" value="Genomic_DNA"/>
</dbReference>
<dbReference type="Proteomes" id="UP000476176">
    <property type="component" value="Unassembled WGS sequence"/>
</dbReference>
<evidence type="ECO:0000313" key="17">
    <source>
        <dbReference type="Proteomes" id="UP000476176"/>
    </source>
</evidence>
<keyword evidence="12" id="KW-1185">Reference proteome</keyword>
<name>A0A6A3ZIU6_9STRA</name>
<dbReference type="Proteomes" id="UP000488956">
    <property type="component" value="Unassembled WGS sequence"/>
</dbReference>
<comment type="caution">
    <text evidence="7">The sequence shown here is derived from an EMBL/GenBank/DDBJ whole genome shotgun (WGS) entry which is preliminary data.</text>
</comment>
<feature type="region of interest" description="Disordered" evidence="1">
    <location>
        <begin position="32"/>
        <end position="100"/>
    </location>
</feature>
<proteinExistence type="predicted"/>
<evidence type="ECO:0000313" key="2">
    <source>
        <dbReference type="EMBL" id="KAE8949514.1"/>
    </source>
</evidence>
<protein>
    <submittedName>
        <fullName evidence="7">Uncharacterized protein</fullName>
    </submittedName>
</protein>
<dbReference type="EMBL" id="QXGC01000063">
    <property type="protein sequence ID" value="KAE9251831.1"/>
    <property type="molecule type" value="Genomic_DNA"/>
</dbReference>